<evidence type="ECO:0000313" key="9">
    <source>
        <dbReference type="EMBL" id="GER85850.1"/>
    </source>
</evidence>
<evidence type="ECO:0000256" key="7">
    <source>
        <dbReference type="ARBA" id="ARBA00029936"/>
    </source>
</evidence>
<evidence type="ECO:0000256" key="4">
    <source>
        <dbReference type="ARBA" id="ARBA00022840"/>
    </source>
</evidence>
<dbReference type="EC" id="6.1.1.9" evidence="1"/>
<evidence type="ECO:0000256" key="1">
    <source>
        <dbReference type="ARBA" id="ARBA00013169"/>
    </source>
</evidence>
<dbReference type="InterPro" id="IPR002300">
    <property type="entry name" value="aa-tRNA-synth_Ia"/>
</dbReference>
<dbReference type="AlphaFoldDB" id="A0A5J4KHX7"/>
<dbReference type="GO" id="GO:0005829">
    <property type="term" value="C:cytosol"/>
    <property type="evidence" value="ECO:0007669"/>
    <property type="project" value="TreeGrafter"/>
</dbReference>
<evidence type="ECO:0000259" key="8">
    <source>
        <dbReference type="Pfam" id="PF00133"/>
    </source>
</evidence>
<dbReference type="PANTHER" id="PTHR11946:SF93">
    <property type="entry name" value="VALINE--TRNA LIGASE, CHLOROPLASTIC_MITOCHONDRIAL 2"/>
    <property type="match status" value="1"/>
</dbReference>
<keyword evidence="10" id="KW-1185">Reference proteome</keyword>
<keyword evidence="3" id="KW-0547">Nucleotide-binding</keyword>
<protein>
    <recommendedName>
        <fullName evidence="1">valine--tRNA ligase</fullName>
        <ecNumber evidence="1">6.1.1.9</ecNumber>
    </recommendedName>
    <alternativeName>
        <fullName evidence="7">Valyl-tRNA synthetase</fullName>
    </alternativeName>
</protein>
<keyword evidence="2" id="KW-0436">Ligase</keyword>
<evidence type="ECO:0000256" key="3">
    <source>
        <dbReference type="ARBA" id="ARBA00022741"/>
    </source>
</evidence>
<comment type="caution">
    <text evidence="9">The sequence shown here is derived from an EMBL/GenBank/DDBJ whole genome shotgun (WGS) entry which is preliminary data.</text>
</comment>
<dbReference type="Pfam" id="PF00133">
    <property type="entry name" value="tRNA-synt_1"/>
    <property type="match status" value="1"/>
</dbReference>
<dbReference type="RefSeq" id="WP_151754075.1">
    <property type="nucleotide sequence ID" value="NZ_BKZW01000001.1"/>
</dbReference>
<dbReference type="PANTHER" id="PTHR11946">
    <property type="entry name" value="VALYL-TRNA SYNTHETASES"/>
    <property type="match status" value="1"/>
</dbReference>
<dbReference type="GO" id="GO:0005524">
    <property type="term" value="F:ATP binding"/>
    <property type="evidence" value="ECO:0007669"/>
    <property type="project" value="UniProtKB-KW"/>
</dbReference>
<dbReference type="InterPro" id="IPR014729">
    <property type="entry name" value="Rossmann-like_a/b/a_fold"/>
</dbReference>
<reference evidence="9 10" key="1">
    <citation type="submission" date="2019-10" db="EMBL/GenBank/DDBJ databases">
        <title>Dictyobacter vulcani sp. nov., within the class Ktedonobacteria, isolated from soil of volcanic Mt. Zao.</title>
        <authorList>
            <person name="Zheng Y."/>
            <person name="Wang C.M."/>
            <person name="Sakai Y."/>
            <person name="Abe K."/>
            <person name="Yokota A."/>
            <person name="Yabe S."/>
        </authorList>
    </citation>
    <scope>NUCLEOTIDE SEQUENCE [LARGE SCALE GENOMIC DNA]</scope>
    <source>
        <strain evidence="9 10">W12</strain>
    </source>
</reference>
<dbReference type="GO" id="GO:0006438">
    <property type="term" value="P:valyl-tRNA aminoacylation"/>
    <property type="evidence" value="ECO:0007669"/>
    <property type="project" value="InterPro"/>
</dbReference>
<keyword evidence="5" id="KW-0648">Protein biosynthesis</keyword>
<dbReference type="Proteomes" id="UP000326912">
    <property type="component" value="Unassembled WGS sequence"/>
</dbReference>
<name>A0A5J4KHX7_9CHLR</name>
<evidence type="ECO:0000313" key="10">
    <source>
        <dbReference type="Proteomes" id="UP000326912"/>
    </source>
</evidence>
<dbReference type="InterPro" id="IPR002303">
    <property type="entry name" value="Valyl-tRNA_ligase"/>
</dbReference>
<gene>
    <name evidence="9" type="ORF">KDW_00120</name>
</gene>
<evidence type="ECO:0000256" key="2">
    <source>
        <dbReference type="ARBA" id="ARBA00022598"/>
    </source>
</evidence>
<keyword evidence="6" id="KW-0030">Aminoacyl-tRNA synthetase</keyword>
<dbReference type="Gene3D" id="3.40.50.620">
    <property type="entry name" value="HUPs"/>
    <property type="match status" value="1"/>
</dbReference>
<evidence type="ECO:0000256" key="6">
    <source>
        <dbReference type="ARBA" id="ARBA00023146"/>
    </source>
</evidence>
<feature type="domain" description="Aminoacyl-tRNA synthetase class Ia" evidence="8">
    <location>
        <begin position="17"/>
        <end position="86"/>
    </location>
</feature>
<sequence>MLPNRYQFRAVEPRLTRLWADAQTYAFDPTGSGPVYTIDTPPATVSGELHLGHCYSYTQTDVIARFQRMRGQRVLYPMGFDDNAHGMRNEICN</sequence>
<organism evidence="9 10">
    <name type="scientific">Dictyobacter vulcani</name>
    <dbReference type="NCBI Taxonomy" id="2607529"/>
    <lineage>
        <taxon>Bacteria</taxon>
        <taxon>Bacillati</taxon>
        <taxon>Chloroflexota</taxon>
        <taxon>Ktedonobacteria</taxon>
        <taxon>Ktedonobacterales</taxon>
        <taxon>Dictyobacteraceae</taxon>
        <taxon>Dictyobacter</taxon>
    </lineage>
</organism>
<accession>A0A5J4KHX7</accession>
<evidence type="ECO:0000256" key="5">
    <source>
        <dbReference type="ARBA" id="ARBA00022917"/>
    </source>
</evidence>
<dbReference type="GO" id="GO:0004832">
    <property type="term" value="F:valine-tRNA ligase activity"/>
    <property type="evidence" value="ECO:0007669"/>
    <property type="project" value="UniProtKB-EC"/>
</dbReference>
<dbReference type="EMBL" id="BKZW01000001">
    <property type="protein sequence ID" value="GER85850.1"/>
    <property type="molecule type" value="Genomic_DNA"/>
</dbReference>
<proteinExistence type="predicted"/>
<dbReference type="SUPFAM" id="SSF52374">
    <property type="entry name" value="Nucleotidylyl transferase"/>
    <property type="match status" value="1"/>
</dbReference>
<keyword evidence="4" id="KW-0067">ATP-binding</keyword>